<dbReference type="OrthoDB" id="8964853at2759"/>
<dbReference type="SMART" id="SM00353">
    <property type="entry name" value="HLH"/>
    <property type="match status" value="1"/>
</dbReference>
<evidence type="ECO:0000256" key="1">
    <source>
        <dbReference type="ARBA" id="ARBA00007628"/>
    </source>
</evidence>
<gene>
    <name evidence="10" type="ORF">CAMP_LOCUS18325</name>
</gene>
<keyword evidence="7" id="KW-0175">Coiled coil</keyword>
<dbReference type="GO" id="GO:0003677">
    <property type="term" value="F:DNA binding"/>
    <property type="evidence" value="ECO:0007669"/>
    <property type="project" value="UniProtKB-KW"/>
</dbReference>
<dbReference type="GO" id="GO:0046983">
    <property type="term" value="F:protein dimerization activity"/>
    <property type="evidence" value="ECO:0007669"/>
    <property type="project" value="InterPro"/>
</dbReference>
<protein>
    <recommendedName>
        <fullName evidence="9">BHLH domain-containing protein</fullName>
    </recommendedName>
</protein>
<feature type="region of interest" description="Disordered" evidence="8">
    <location>
        <begin position="13"/>
        <end position="49"/>
    </location>
</feature>
<dbReference type="GO" id="GO:0045944">
    <property type="term" value="P:positive regulation of transcription by RNA polymerase II"/>
    <property type="evidence" value="ECO:0007669"/>
    <property type="project" value="TreeGrafter"/>
</dbReference>
<dbReference type="PANTHER" id="PTHR10328:SF3">
    <property type="entry name" value="PROTEIN MAX"/>
    <property type="match status" value="1"/>
</dbReference>
<keyword evidence="6" id="KW-0539">Nucleus</keyword>
<dbReference type="AlphaFoldDB" id="A0A9P1J2H9"/>
<comment type="caution">
    <text evidence="10">The sequence shown here is derived from an EMBL/GenBank/DDBJ whole genome shotgun (WGS) entry which is preliminary data.</text>
</comment>
<dbReference type="Proteomes" id="UP001152747">
    <property type="component" value="Unassembled WGS sequence"/>
</dbReference>
<evidence type="ECO:0000256" key="5">
    <source>
        <dbReference type="ARBA" id="ARBA00023163"/>
    </source>
</evidence>
<keyword evidence="3" id="KW-0238">DNA-binding</keyword>
<keyword evidence="5" id="KW-0804">Transcription</keyword>
<evidence type="ECO:0000256" key="7">
    <source>
        <dbReference type="SAM" id="Coils"/>
    </source>
</evidence>
<evidence type="ECO:0000256" key="6">
    <source>
        <dbReference type="ARBA" id="ARBA00023242"/>
    </source>
</evidence>
<dbReference type="PANTHER" id="PTHR10328">
    <property type="entry name" value="PROTEIN MAX MYC-ASSOCIATED FACTOR X"/>
    <property type="match status" value="1"/>
</dbReference>
<evidence type="ECO:0000256" key="4">
    <source>
        <dbReference type="ARBA" id="ARBA00023159"/>
    </source>
</evidence>
<dbReference type="SUPFAM" id="SSF47459">
    <property type="entry name" value="HLH, helix-loop-helix DNA-binding domain"/>
    <property type="match status" value="1"/>
</dbReference>
<dbReference type="CDD" id="cd11406">
    <property type="entry name" value="bHLHzip_Max"/>
    <property type="match status" value="1"/>
</dbReference>
<dbReference type="Gene3D" id="4.10.280.10">
    <property type="entry name" value="Helix-loop-helix DNA-binding domain"/>
    <property type="match status" value="1"/>
</dbReference>
<comment type="similarity">
    <text evidence="1">Belongs to the MAX family.</text>
</comment>
<evidence type="ECO:0000313" key="11">
    <source>
        <dbReference type="Proteomes" id="UP001152747"/>
    </source>
</evidence>
<keyword evidence="4" id="KW-0010">Activator</keyword>
<proteinExistence type="inferred from homology"/>
<sequence>MMMNSVEDVFAASTVKHEYRKRQHSDCSDDDGASSPKSSSPSIDDDRRAHHNELERRRRDHIKDHFLILKDAIPLLEGEKSSRALILKRAVEYISAMQSRINENQRNMEELRRKNELLEEKLKEREPSTSPLNITTLPQISISPIALPVNIPVSVPIQVPTTVLPQSPVALSTMNPTDLNNLIASSQEAIIALTQSLLGKMNTEPTPSVYPYERQMTVRF</sequence>
<keyword evidence="11" id="KW-1185">Reference proteome</keyword>
<dbReference type="EMBL" id="CANHGI010000006">
    <property type="protein sequence ID" value="CAI5455688.1"/>
    <property type="molecule type" value="Genomic_DNA"/>
</dbReference>
<dbReference type="FunFam" id="4.10.280.10:FF:000019">
    <property type="entry name" value="Myc proto-oncogene protein"/>
    <property type="match status" value="1"/>
</dbReference>
<feature type="coiled-coil region" evidence="7">
    <location>
        <begin position="94"/>
        <end position="124"/>
    </location>
</feature>
<dbReference type="InterPro" id="IPR036638">
    <property type="entry name" value="HLH_DNA-bd_sf"/>
</dbReference>
<feature type="domain" description="BHLH" evidence="9">
    <location>
        <begin position="46"/>
        <end position="97"/>
    </location>
</feature>
<dbReference type="Pfam" id="PF00010">
    <property type="entry name" value="HLH"/>
    <property type="match status" value="1"/>
</dbReference>
<evidence type="ECO:0000256" key="2">
    <source>
        <dbReference type="ARBA" id="ARBA00023015"/>
    </source>
</evidence>
<organism evidence="10 11">
    <name type="scientific">Caenorhabditis angaria</name>
    <dbReference type="NCBI Taxonomy" id="860376"/>
    <lineage>
        <taxon>Eukaryota</taxon>
        <taxon>Metazoa</taxon>
        <taxon>Ecdysozoa</taxon>
        <taxon>Nematoda</taxon>
        <taxon>Chromadorea</taxon>
        <taxon>Rhabditida</taxon>
        <taxon>Rhabditina</taxon>
        <taxon>Rhabditomorpha</taxon>
        <taxon>Rhabditoidea</taxon>
        <taxon>Rhabditidae</taxon>
        <taxon>Peloderinae</taxon>
        <taxon>Caenorhabditis</taxon>
    </lineage>
</organism>
<keyword evidence="2" id="KW-0805">Transcription regulation</keyword>
<feature type="compositionally biased region" description="Low complexity" evidence="8">
    <location>
        <begin position="33"/>
        <end position="42"/>
    </location>
</feature>
<dbReference type="GO" id="GO:0003700">
    <property type="term" value="F:DNA-binding transcription factor activity"/>
    <property type="evidence" value="ECO:0007669"/>
    <property type="project" value="TreeGrafter"/>
</dbReference>
<evidence type="ECO:0000256" key="8">
    <source>
        <dbReference type="SAM" id="MobiDB-lite"/>
    </source>
</evidence>
<dbReference type="PROSITE" id="PS50888">
    <property type="entry name" value="BHLH"/>
    <property type="match status" value="1"/>
</dbReference>
<reference evidence="10" key="1">
    <citation type="submission" date="2022-11" db="EMBL/GenBank/DDBJ databases">
        <authorList>
            <person name="Kikuchi T."/>
        </authorList>
    </citation>
    <scope>NUCLEOTIDE SEQUENCE</scope>
    <source>
        <strain evidence="10">PS1010</strain>
    </source>
</reference>
<evidence type="ECO:0000256" key="3">
    <source>
        <dbReference type="ARBA" id="ARBA00023125"/>
    </source>
</evidence>
<dbReference type="GO" id="GO:0090575">
    <property type="term" value="C:RNA polymerase II transcription regulator complex"/>
    <property type="evidence" value="ECO:0007669"/>
    <property type="project" value="TreeGrafter"/>
</dbReference>
<dbReference type="InterPro" id="IPR011598">
    <property type="entry name" value="bHLH_dom"/>
</dbReference>
<evidence type="ECO:0000259" key="9">
    <source>
        <dbReference type="PROSITE" id="PS50888"/>
    </source>
</evidence>
<evidence type="ECO:0000313" key="10">
    <source>
        <dbReference type="EMBL" id="CAI5455688.1"/>
    </source>
</evidence>
<name>A0A9P1J2H9_9PELO</name>
<accession>A0A9P1J2H9</accession>